<reference evidence="2 3" key="1">
    <citation type="journal article" date="2015" name="Genome Announc.">
        <title>Expanding the biotechnology potential of lactobacilli through comparative genomics of 213 strains and associated genera.</title>
        <authorList>
            <person name="Sun Z."/>
            <person name="Harris H.M."/>
            <person name="McCann A."/>
            <person name="Guo C."/>
            <person name="Argimon S."/>
            <person name="Zhang W."/>
            <person name="Yang X."/>
            <person name="Jeffery I.B."/>
            <person name="Cooney J.C."/>
            <person name="Kagawa T.F."/>
            <person name="Liu W."/>
            <person name="Song Y."/>
            <person name="Salvetti E."/>
            <person name="Wrobel A."/>
            <person name="Rasinkangas P."/>
            <person name="Parkhill J."/>
            <person name="Rea M.C."/>
            <person name="O'Sullivan O."/>
            <person name="Ritari J."/>
            <person name="Douillard F.P."/>
            <person name="Paul Ross R."/>
            <person name="Yang R."/>
            <person name="Briner A.E."/>
            <person name="Felis G.E."/>
            <person name="de Vos W.M."/>
            <person name="Barrangou R."/>
            <person name="Klaenhammer T.R."/>
            <person name="Caufield P.W."/>
            <person name="Cui Y."/>
            <person name="Zhang H."/>
            <person name="O'Toole P.W."/>
        </authorList>
    </citation>
    <scope>NUCLEOTIDE SEQUENCE [LARGE SCALE GENOMIC DNA]</scope>
    <source>
        <strain evidence="2 3">DSM 16991</strain>
    </source>
</reference>
<comment type="caution">
    <text evidence="2">The sequence shown here is derived from an EMBL/GenBank/DDBJ whole genome shotgun (WGS) entry which is preliminary data.</text>
</comment>
<accession>A0A0R1XE74</accession>
<keyword evidence="1" id="KW-1133">Transmembrane helix</keyword>
<dbReference type="EMBL" id="AZFW01000103">
    <property type="protein sequence ID" value="KRM25734.1"/>
    <property type="molecule type" value="Genomic_DNA"/>
</dbReference>
<dbReference type="PATRIC" id="fig|1122147.4.peg.673"/>
<name>A0A0R1XE74_9LACO</name>
<feature type="transmembrane region" description="Helical" evidence="1">
    <location>
        <begin position="78"/>
        <end position="95"/>
    </location>
</feature>
<evidence type="ECO:0000256" key="1">
    <source>
        <dbReference type="SAM" id="Phobius"/>
    </source>
</evidence>
<dbReference type="AlphaFoldDB" id="A0A0R1XE74"/>
<feature type="transmembrane region" description="Helical" evidence="1">
    <location>
        <begin position="133"/>
        <end position="150"/>
    </location>
</feature>
<gene>
    <name evidence="2" type="ORF">FC91_GL000651</name>
</gene>
<keyword evidence="1" id="KW-0812">Transmembrane</keyword>
<evidence type="ECO:0000313" key="3">
    <source>
        <dbReference type="Proteomes" id="UP000050949"/>
    </source>
</evidence>
<dbReference type="RefSeq" id="WP_027829731.1">
    <property type="nucleotide sequence ID" value="NZ_AZFW01000103.1"/>
</dbReference>
<protein>
    <submittedName>
        <fullName evidence="2">Uncharacterized protein</fullName>
    </submittedName>
</protein>
<evidence type="ECO:0000313" key="2">
    <source>
        <dbReference type="EMBL" id="KRM25734.1"/>
    </source>
</evidence>
<sequence length="184" mass="21258">MRTEKNFKQLTLQPRIFLIIAIFSFSTQFVRPLVPQLSDWLFILLWVILTIVVAIVLSITVTRVVVPPVNDYDQPGTTLGSMILVGASTLIYQNPTITGTWLFALLWTIACLLVTFLIGRIPRLPRYLRDKTLPMMLIFPGTAFFVRSLVPFTHRLPFLLGWTTLGFYAAIHINLWLTRRRPRW</sequence>
<keyword evidence="1" id="KW-0472">Membrane</keyword>
<feature type="transmembrane region" description="Helical" evidence="1">
    <location>
        <begin position="40"/>
        <end position="66"/>
    </location>
</feature>
<feature type="transmembrane region" description="Helical" evidence="1">
    <location>
        <begin position="156"/>
        <end position="177"/>
    </location>
</feature>
<feature type="transmembrane region" description="Helical" evidence="1">
    <location>
        <begin position="101"/>
        <end position="121"/>
    </location>
</feature>
<proteinExistence type="predicted"/>
<organism evidence="2 3">
    <name type="scientific">Schleiferilactobacillus harbinensis DSM 16991</name>
    <dbReference type="NCBI Taxonomy" id="1122147"/>
    <lineage>
        <taxon>Bacteria</taxon>
        <taxon>Bacillati</taxon>
        <taxon>Bacillota</taxon>
        <taxon>Bacilli</taxon>
        <taxon>Lactobacillales</taxon>
        <taxon>Lactobacillaceae</taxon>
        <taxon>Schleiferilactobacillus</taxon>
    </lineage>
</organism>
<dbReference type="Proteomes" id="UP000050949">
    <property type="component" value="Unassembled WGS sequence"/>
</dbReference>
<feature type="transmembrane region" description="Helical" evidence="1">
    <location>
        <begin position="12"/>
        <end position="34"/>
    </location>
</feature>